<dbReference type="PANTHER" id="PTHR33116">
    <property type="entry name" value="REVERSE TRANSCRIPTASE ZINC-BINDING DOMAIN-CONTAINING PROTEIN-RELATED-RELATED"/>
    <property type="match status" value="1"/>
</dbReference>
<dbReference type="Pfam" id="PF00078">
    <property type="entry name" value="RVT_1"/>
    <property type="match status" value="1"/>
</dbReference>
<gene>
    <name evidence="3" type="ORF">CCAM_LOCUS19522</name>
</gene>
<keyword evidence="4" id="KW-1185">Reference proteome</keyword>
<evidence type="ECO:0000313" key="4">
    <source>
        <dbReference type="Proteomes" id="UP000595140"/>
    </source>
</evidence>
<keyword evidence="1" id="KW-0175">Coiled coil</keyword>
<organism evidence="3 4">
    <name type="scientific">Cuscuta campestris</name>
    <dbReference type="NCBI Taxonomy" id="132261"/>
    <lineage>
        <taxon>Eukaryota</taxon>
        <taxon>Viridiplantae</taxon>
        <taxon>Streptophyta</taxon>
        <taxon>Embryophyta</taxon>
        <taxon>Tracheophyta</taxon>
        <taxon>Spermatophyta</taxon>
        <taxon>Magnoliopsida</taxon>
        <taxon>eudicotyledons</taxon>
        <taxon>Gunneridae</taxon>
        <taxon>Pentapetalae</taxon>
        <taxon>asterids</taxon>
        <taxon>lamiids</taxon>
        <taxon>Solanales</taxon>
        <taxon>Convolvulaceae</taxon>
        <taxon>Cuscuteae</taxon>
        <taxon>Cuscuta</taxon>
        <taxon>Cuscuta subgen. Grammica</taxon>
        <taxon>Cuscuta sect. Cleistogrammica</taxon>
    </lineage>
</organism>
<dbReference type="Proteomes" id="UP000595140">
    <property type="component" value="Unassembled WGS sequence"/>
</dbReference>
<dbReference type="InterPro" id="IPR000477">
    <property type="entry name" value="RT_dom"/>
</dbReference>
<dbReference type="InterPro" id="IPR043502">
    <property type="entry name" value="DNA/RNA_pol_sf"/>
</dbReference>
<dbReference type="AlphaFoldDB" id="A0A484LP70"/>
<feature type="domain" description="Reverse transcriptase" evidence="2">
    <location>
        <begin position="286"/>
        <end position="531"/>
    </location>
</feature>
<evidence type="ECO:0000313" key="3">
    <source>
        <dbReference type="EMBL" id="VFQ77746.1"/>
    </source>
</evidence>
<evidence type="ECO:0000256" key="1">
    <source>
        <dbReference type="SAM" id="Coils"/>
    </source>
</evidence>
<dbReference type="Pfam" id="PF13966">
    <property type="entry name" value="zf-RVT"/>
    <property type="match status" value="1"/>
</dbReference>
<dbReference type="OrthoDB" id="1002131at2759"/>
<dbReference type="InterPro" id="IPR026960">
    <property type="entry name" value="RVT-Znf"/>
</dbReference>
<dbReference type="SUPFAM" id="SSF56672">
    <property type="entry name" value="DNA/RNA polymerases"/>
    <property type="match status" value="1"/>
</dbReference>
<feature type="coiled-coil region" evidence="1">
    <location>
        <begin position="105"/>
        <end position="139"/>
    </location>
</feature>
<protein>
    <recommendedName>
        <fullName evidence="2">Reverse transcriptase domain-containing protein</fullName>
    </recommendedName>
</protein>
<evidence type="ECO:0000259" key="2">
    <source>
        <dbReference type="PROSITE" id="PS50878"/>
    </source>
</evidence>
<dbReference type="CDD" id="cd01650">
    <property type="entry name" value="RT_nLTR_like"/>
    <property type="match status" value="1"/>
</dbReference>
<sequence>MDDFNEAIDSCTKEEDSQIIKLSWCFSDHKALLVLLNNPLVSCPKPFRFLDVWTSHPGFNKVISDNWDPIYRGGGMKELADRLLSIKKILKKCNVEIFGDIFKGVRDAETRAILAQEKLEQEDSEVALLEANLANALLTQACKREEIYWAQKANIKWLKNGDASTKYFHSVVRAKRHSLKINSVKNVQGVNLTSEVDISNAAVDYFTSIFKYITVGQLDQALEHIPTTINMEDNLSLTKIPNVEEIKSSIWKLSASSAAGPDGFNGTFFRHCWSIIHLHVTKDVQEYFIGVPIPQAFGSTTITLLPKKDTCNSFEQAAYQTGKGIEEHILLTKEMVHMLASGYRGSNIIIKLDLCKAFDTLSWEFLEAILSKFGFSRHSLLLLMGVLKGTWFSILVNGLPRGFFPMKSGVKQGDPLSPLLFIIAMEGLNKDIKHQMNMGILKPFHTGLISAPSHLLYADDLIIFTNGESRNLFKVQHILSTFMKASGQSINLSKSQIIVHPKLSRGRRSLISSILNIKTSSGSFKYLGSYIDKGKLRKKDCTDLMLHFERKILPWHSKRLNQMGRYVLIKHVLSAIPMHTLLVQDLPKSVITSLNKIMANFLWESRETKNKHHWKKWADLCYSLEEGGLGFRSIEDLQATAALQLWWKVQQGGIIWSNYIRQKYLRNGDFRAKIYDSYSWKRICKAASRGLLHTNSSNGVNTWLRGSFSFKEAYRACTAKGSTLMSCSFIWSKWQIRKIQFFTWRAFNGLLPFHEQLMKMNISPSPCPFCQGNIATLDHCLLHCHKLHEIWQDYAFINNGPARRPPHNLRQHLLNWWINSNQSCLKGKLRVILHGMLIWHFWKAYNKCIHDGKVENLSIKAVFVVKLTGPYKPGVGQTMKIQLLFI</sequence>
<name>A0A484LP70_9ASTE</name>
<reference evidence="3 4" key="1">
    <citation type="submission" date="2018-04" db="EMBL/GenBank/DDBJ databases">
        <authorList>
            <person name="Vogel A."/>
        </authorList>
    </citation>
    <scope>NUCLEOTIDE SEQUENCE [LARGE SCALE GENOMIC DNA]</scope>
</reference>
<dbReference type="EMBL" id="OOIL02001701">
    <property type="protein sequence ID" value="VFQ77746.1"/>
    <property type="molecule type" value="Genomic_DNA"/>
</dbReference>
<proteinExistence type="predicted"/>
<accession>A0A484LP70</accession>
<dbReference type="PANTHER" id="PTHR33116:SF78">
    <property type="entry name" value="OS12G0587133 PROTEIN"/>
    <property type="match status" value="1"/>
</dbReference>
<dbReference type="PROSITE" id="PS50878">
    <property type="entry name" value="RT_POL"/>
    <property type="match status" value="1"/>
</dbReference>